<organism evidence="3 4">
    <name type="scientific">Lepeophtheirus salmonis</name>
    <name type="common">Salmon louse</name>
    <name type="synonym">Caligus salmonis</name>
    <dbReference type="NCBI Taxonomy" id="72036"/>
    <lineage>
        <taxon>Eukaryota</taxon>
        <taxon>Metazoa</taxon>
        <taxon>Ecdysozoa</taxon>
        <taxon>Arthropoda</taxon>
        <taxon>Crustacea</taxon>
        <taxon>Multicrustacea</taxon>
        <taxon>Hexanauplia</taxon>
        <taxon>Copepoda</taxon>
        <taxon>Siphonostomatoida</taxon>
        <taxon>Caligidae</taxon>
        <taxon>Lepeophtheirus</taxon>
    </lineage>
</organism>
<keyword evidence="2" id="KW-1133">Transmembrane helix</keyword>
<feature type="region of interest" description="Disordered" evidence="1">
    <location>
        <begin position="774"/>
        <end position="878"/>
    </location>
</feature>
<feature type="compositionally biased region" description="Polar residues" evidence="1">
    <location>
        <begin position="446"/>
        <end position="457"/>
    </location>
</feature>
<keyword evidence="2" id="KW-0812">Transmembrane</keyword>
<dbReference type="SUPFAM" id="SSF48726">
    <property type="entry name" value="Immunoglobulin"/>
    <property type="match status" value="1"/>
</dbReference>
<evidence type="ECO:0000256" key="1">
    <source>
        <dbReference type="SAM" id="MobiDB-lite"/>
    </source>
</evidence>
<name>A0A7R8H7K1_LEPSM</name>
<dbReference type="AlphaFoldDB" id="A0A7R8H7K1"/>
<gene>
    <name evidence="3" type="ORF">LSAA_8206</name>
</gene>
<feature type="compositionally biased region" description="Polar residues" evidence="1">
    <location>
        <begin position="556"/>
        <end position="568"/>
    </location>
</feature>
<feature type="compositionally biased region" description="Polar residues" evidence="1">
    <location>
        <begin position="471"/>
        <end position="481"/>
    </location>
</feature>
<dbReference type="InterPro" id="IPR036179">
    <property type="entry name" value="Ig-like_dom_sf"/>
</dbReference>
<evidence type="ECO:0000313" key="3">
    <source>
        <dbReference type="EMBL" id="CAF2903357.1"/>
    </source>
</evidence>
<feature type="compositionally biased region" description="Basic residues" evidence="1">
    <location>
        <begin position="223"/>
        <end position="232"/>
    </location>
</feature>
<reference evidence="3" key="1">
    <citation type="submission" date="2021-02" db="EMBL/GenBank/DDBJ databases">
        <authorList>
            <person name="Bekaert M."/>
        </authorList>
    </citation>
    <scope>NUCLEOTIDE SEQUENCE</scope>
    <source>
        <strain evidence="3">IoA-00</strain>
    </source>
</reference>
<feature type="compositionally biased region" description="Low complexity" evidence="1">
    <location>
        <begin position="803"/>
        <end position="843"/>
    </location>
</feature>
<dbReference type="EMBL" id="HG994582">
    <property type="protein sequence ID" value="CAF2903357.1"/>
    <property type="molecule type" value="Genomic_DNA"/>
</dbReference>
<evidence type="ECO:0000313" key="4">
    <source>
        <dbReference type="Proteomes" id="UP000675881"/>
    </source>
</evidence>
<keyword evidence="2" id="KW-0472">Membrane</keyword>
<proteinExistence type="predicted"/>
<dbReference type="Proteomes" id="UP000675881">
    <property type="component" value="Chromosome 3"/>
</dbReference>
<feature type="compositionally biased region" description="Low complexity" evidence="1">
    <location>
        <begin position="184"/>
        <end position="203"/>
    </location>
</feature>
<feature type="region of interest" description="Disordered" evidence="1">
    <location>
        <begin position="183"/>
        <end position="261"/>
    </location>
</feature>
<feature type="compositionally biased region" description="Basic and acidic residues" evidence="1">
    <location>
        <begin position="859"/>
        <end position="872"/>
    </location>
</feature>
<feature type="region of interest" description="Disordered" evidence="1">
    <location>
        <begin position="446"/>
        <end position="493"/>
    </location>
</feature>
<accession>A0A7R8H7K1</accession>
<evidence type="ECO:0000256" key="2">
    <source>
        <dbReference type="SAM" id="Phobius"/>
    </source>
</evidence>
<keyword evidence="4" id="KW-1185">Reference proteome</keyword>
<feature type="region of interest" description="Disordered" evidence="1">
    <location>
        <begin position="515"/>
        <end position="599"/>
    </location>
</feature>
<feature type="compositionally biased region" description="Acidic residues" evidence="1">
    <location>
        <begin position="207"/>
        <end position="219"/>
    </location>
</feature>
<feature type="transmembrane region" description="Helical" evidence="2">
    <location>
        <begin position="101"/>
        <end position="125"/>
    </location>
</feature>
<protein>
    <submittedName>
        <fullName evidence="3">(salmon louse) hypothetical protein</fullName>
    </submittedName>
</protein>
<sequence>MQVIFLQGYDLAHCLRAKWLISEIVIFEIRPEDNGFFYCSAANPAGVVRANFTLQVLSKSNIDPQGKTTKDVSLDVSSINSQTDEEEENSETVVEMLKVEYILGFGAAAVVVLTIIIIMILYLVLQCRSRRYKSRLSRALHCDSNSNSNSYIERSTVDFIVPGEMELTSAVRSVSCSSVLSKCNGNKDGPNNNSNNPNISSSNHMTDDEEEDRDKDEDEYGGRKRRTPRAVRHSSLSERSHYMDGPPSYKHPPPPASRSEPLCRCCGEPQWRHPSAGNMGFIPPRFVTPYQEAQHIRDCPRNQMHLSHSRGEWNCGSYPPLSQNYNYFDTNNHAVYNMPNGDVMSQESPTKNMRYRSNSLRNPKKYNNPYNSRPYVYPGMHNSNNNLHYVTMSRGMPGYPRTDLIRYATSQPHLNGNYPQPRSINSMHPNHQNILTPMSLETSITLPRSSPNATISTPRYPYLPRQPPRYNMNNSYANQHKPNLPHHHQSNQMENGDVAQHSNIIYDRNEQKKRDDYLFPDLPPPPDANLPIIKNGSRSSSLDDLSSDSRGHDNSQRPFYTLPNQPGLSMNSSSSSSRRRNSYKNRNSSSMSNSSLNNNNNIAESAVRIDLSDSDRAIRRPGSATDLTLANVAASPVRSVLRSNRQGTLECSASIDRRSIIINPSTKGTNKKVMFTGVSDEGEENSNSSAQDIMPVEEDPVWVLRTDKTEECSLKNTDSRYLSTNLGNDVPITGIVIAQPNKYITAGYPPSVMPPKIIPNPLNLLSVNAMSIQQISSHPHHSSSESSSGTVSNLPRPNIGRGSLTLGSSAGSSSSVTSVATPPMMNPILQQQQPLLQHQQQMQGLRPGNPALQRPIQPHFHESPDEGYHEEDGGSETL</sequence>
<feature type="compositionally biased region" description="Low complexity" evidence="1">
    <location>
        <begin position="584"/>
        <end position="599"/>
    </location>
</feature>